<organism evidence="1 2">
    <name type="scientific">Chiayiivirga flava</name>
    <dbReference type="NCBI Taxonomy" id="659595"/>
    <lineage>
        <taxon>Bacteria</taxon>
        <taxon>Pseudomonadati</taxon>
        <taxon>Pseudomonadota</taxon>
        <taxon>Gammaproteobacteria</taxon>
        <taxon>Lysobacterales</taxon>
        <taxon>Lysobacteraceae</taxon>
        <taxon>Chiayiivirga</taxon>
    </lineage>
</organism>
<name>A0A7W8D4P7_9GAMM</name>
<sequence length="659" mass="73711">MVSELSGARRAIVTGLGAAALGSVVPVGAQPGRNALSHAIAAATKGLAEPVPPLAVRALHRLGFGPARRKLKAAALPSGPDDVFNSDFESQGELGSDDIGYFNSLGGTDDERLEAYVTEQLAPSLIDDSDLEARLAAYPGSFAVSRQSLATVFSQRACRSFDEYVRPYREVEKLALTRAVYSRRQLYELTVDFWHNHFNVYAPLSNHTYASWHSWDRDVIRRYAYGNFYNFLYATATHVTMLRYLDNYRSDVRFNENYAREVMELHTLGAENYRGLAEPLGVDALETNPYTVLGDDELDDPSLAGGLALSSPSRSIAAYYVDNDVYEAAKALTGWRYRRSETGTSCDTAAFYTDDADHTGGQKSVLGRGLLTHTADLPAEQDGRIALKLMAYHPATARHIARKLCQRLIADDPPESVVTAAANTFYANRLSSQQISRTIRTIVLSPEFKDPALWGSKIRRPLELVVAAMRAGGCNHTFREDDPTNTSNDFINTFASTGQRLFNWRPPDGYPDHREHWQGSNTMVQGWRTIDWLTDRDAMDDSKRVMRIVDITLENIQGDPTARQVVEFWCNWLLGYTPDGGWTGPVGTPWSAAPTAIGKQALRFFIQSGFPQRDRNLWTEDSDPIPRDKFRVNQDFEDWNRRTRGLVALILWSPNFAQR</sequence>
<evidence type="ECO:0000313" key="2">
    <source>
        <dbReference type="Proteomes" id="UP000521199"/>
    </source>
</evidence>
<proteinExistence type="predicted"/>
<keyword evidence="2" id="KW-1185">Reference proteome</keyword>
<evidence type="ECO:0000313" key="1">
    <source>
        <dbReference type="EMBL" id="MBB5206627.1"/>
    </source>
</evidence>
<dbReference type="Pfam" id="PF08811">
    <property type="entry name" value="DUF1800"/>
    <property type="match status" value="1"/>
</dbReference>
<dbReference type="InterPro" id="IPR014917">
    <property type="entry name" value="DUF1800"/>
</dbReference>
<reference evidence="1 2" key="1">
    <citation type="submission" date="2020-08" db="EMBL/GenBank/DDBJ databases">
        <title>Genomic Encyclopedia of Type Strains, Phase IV (KMG-IV): sequencing the most valuable type-strain genomes for metagenomic binning, comparative biology and taxonomic classification.</title>
        <authorList>
            <person name="Goeker M."/>
        </authorList>
    </citation>
    <scope>NUCLEOTIDE SEQUENCE [LARGE SCALE GENOMIC DNA]</scope>
    <source>
        <strain evidence="1 2">DSM 24163</strain>
    </source>
</reference>
<gene>
    <name evidence="1" type="ORF">HNQ52_000143</name>
</gene>
<dbReference type="EMBL" id="JACHHP010000001">
    <property type="protein sequence ID" value="MBB5206627.1"/>
    <property type="molecule type" value="Genomic_DNA"/>
</dbReference>
<dbReference type="RefSeq" id="WP_183958781.1">
    <property type="nucleotide sequence ID" value="NZ_JACHHP010000001.1"/>
</dbReference>
<dbReference type="AlphaFoldDB" id="A0A7W8D4P7"/>
<protein>
    <submittedName>
        <fullName evidence="1">Uncharacterized protein (DUF1800 family)</fullName>
    </submittedName>
</protein>
<dbReference type="Proteomes" id="UP000521199">
    <property type="component" value="Unassembled WGS sequence"/>
</dbReference>
<comment type="caution">
    <text evidence="1">The sequence shown here is derived from an EMBL/GenBank/DDBJ whole genome shotgun (WGS) entry which is preliminary data.</text>
</comment>
<accession>A0A7W8D4P7</accession>